<dbReference type="OrthoDB" id="5150797at2759"/>
<dbReference type="GeneID" id="8108425"/>
<keyword evidence="2" id="KW-1185">Reference proteome</keyword>
<reference evidence="2" key="1">
    <citation type="journal article" date="2015" name="Genome Announc.">
        <title>Genome sequence of the AIDS-associated pathogen Penicillium marneffei (ATCC18224) and its near taxonomic relative Talaromyces stipitatus (ATCC10500).</title>
        <authorList>
            <person name="Nierman W.C."/>
            <person name="Fedorova-Abrams N.D."/>
            <person name="Andrianopoulos A."/>
        </authorList>
    </citation>
    <scope>NUCLEOTIDE SEQUENCE [LARGE SCALE GENOMIC DNA]</scope>
    <source>
        <strain evidence="2">ATCC 10500 / CBS 375.48 / QM 6759 / NRRL 1006</strain>
    </source>
</reference>
<evidence type="ECO:0008006" key="3">
    <source>
        <dbReference type="Google" id="ProtNLM"/>
    </source>
</evidence>
<organism evidence="1 2">
    <name type="scientific">Talaromyces stipitatus (strain ATCC 10500 / CBS 375.48 / QM 6759 / NRRL 1006)</name>
    <name type="common">Penicillium stipitatum</name>
    <dbReference type="NCBI Taxonomy" id="441959"/>
    <lineage>
        <taxon>Eukaryota</taxon>
        <taxon>Fungi</taxon>
        <taxon>Dikarya</taxon>
        <taxon>Ascomycota</taxon>
        <taxon>Pezizomycotina</taxon>
        <taxon>Eurotiomycetes</taxon>
        <taxon>Eurotiomycetidae</taxon>
        <taxon>Eurotiales</taxon>
        <taxon>Trichocomaceae</taxon>
        <taxon>Talaromyces</taxon>
        <taxon>Talaromyces sect. Talaromyces</taxon>
    </lineage>
</organism>
<dbReference type="HOGENOM" id="CLU_139267_0_0_1"/>
<gene>
    <name evidence="1" type="ORF">TSTA_097860</name>
</gene>
<evidence type="ECO:0000313" key="2">
    <source>
        <dbReference type="Proteomes" id="UP000001745"/>
    </source>
</evidence>
<dbReference type="PhylomeDB" id="B8MM18"/>
<proteinExistence type="predicted"/>
<dbReference type="VEuPathDB" id="FungiDB:TSTA_097860"/>
<dbReference type="RefSeq" id="XP_002485768.1">
    <property type="nucleotide sequence ID" value="XM_002485723.1"/>
</dbReference>
<protein>
    <recommendedName>
        <fullName evidence="3">Reverse transcriptase Ty1/copia-type domain-containing protein</fullName>
    </recommendedName>
</protein>
<dbReference type="OMA" id="HDANAIM"/>
<evidence type="ECO:0000313" key="1">
    <source>
        <dbReference type="EMBL" id="EED13530.1"/>
    </source>
</evidence>
<dbReference type="STRING" id="441959.B8MM18"/>
<accession>B8MM18</accession>
<sequence>MVVKIWDITQVYTQVKTKLERLIIANLPIEMQDKYLLDLLLLVEGPLYGIPEAGVHWFRTYQAYHLNKLNMETSTYDPCLLISKLGDNEFGLMGIGEQAALQEASFKAKLKTRLSETKPLEFNSARITLQNGIVNLQQKGQAAKI</sequence>
<name>B8MM18_TALSN</name>
<dbReference type="Proteomes" id="UP000001745">
    <property type="component" value="Unassembled WGS sequence"/>
</dbReference>
<dbReference type="InParanoid" id="B8MM18"/>
<dbReference type="AlphaFoldDB" id="B8MM18"/>
<dbReference type="EMBL" id="EQ962658">
    <property type="protein sequence ID" value="EED13530.1"/>
    <property type="molecule type" value="Genomic_DNA"/>
</dbReference>